<dbReference type="PANTHER" id="PTHR43798">
    <property type="entry name" value="MONOACYLGLYCEROL LIPASE"/>
    <property type="match status" value="1"/>
</dbReference>
<dbReference type="AlphaFoldDB" id="A0A6M0CJ72"/>
<gene>
    <name evidence="2" type="ORF">GWK10_07410</name>
</gene>
<dbReference type="Pfam" id="PF00561">
    <property type="entry name" value="Abhydrolase_1"/>
    <property type="match status" value="1"/>
</dbReference>
<evidence type="ECO:0000313" key="2">
    <source>
        <dbReference type="EMBL" id="NER17033.1"/>
    </source>
</evidence>
<dbReference type="Proteomes" id="UP000474296">
    <property type="component" value="Unassembled WGS sequence"/>
</dbReference>
<feature type="domain" description="AB hydrolase-1" evidence="1">
    <location>
        <begin position="22"/>
        <end position="246"/>
    </location>
</feature>
<comment type="caution">
    <text evidence="2">The sequence shown here is derived from an EMBL/GenBank/DDBJ whole genome shotgun (WGS) entry which is preliminary data.</text>
</comment>
<dbReference type="Gene3D" id="3.40.50.1820">
    <property type="entry name" value="alpha/beta hydrolase"/>
    <property type="match status" value="1"/>
</dbReference>
<dbReference type="InterPro" id="IPR000073">
    <property type="entry name" value="AB_hydrolase_1"/>
</dbReference>
<dbReference type="InterPro" id="IPR029058">
    <property type="entry name" value="AB_hydrolase_fold"/>
</dbReference>
<dbReference type="PRINTS" id="PR00111">
    <property type="entry name" value="ABHYDROLASE"/>
</dbReference>
<dbReference type="EMBL" id="JAABOQ010000003">
    <property type="protein sequence ID" value="NER17033.1"/>
    <property type="molecule type" value="Genomic_DNA"/>
</dbReference>
<dbReference type="RefSeq" id="WP_164031030.1">
    <property type="nucleotide sequence ID" value="NZ_JAABOQ010000003.1"/>
</dbReference>
<protein>
    <submittedName>
        <fullName evidence="2">Alpha/beta fold hydrolase</fullName>
    </submittedName>
</protein>
<accession>A0A6M0CJ72</accession>
<dbReference type="SUPFAM" id="SSF53474">
    <property type="entry name" value="alpha/beta-Hydrolases"/>
    <property type="match status" value="1"/>
</dbReference>
<reference evidence="2 3" key="1">
    <citation type="submission" date="2020-01" db="EMBL/GenBank/DDBJ databases">
        <title>Spongiivirga citrea KCTC 32990T.</title>
        <authorList>
            <person name="Wang G."/>
        </authorList>
    </citation>
    <scope>NUCLEOTIDE SEQUENCE [LARGE SCALE GENOMIC DNA]</scope>
    <source>
        <strain evidence="2 3">KCTC 32990</strain>
    </source>
</reference>
<keyword evidence="3" id="KW-1185">Reference proteome</keyword>
<keyword evidence="2" id="KW-0378">Hydrolase</keyword>
<evidence type="ECO:0000259" key="1">
    <source>
        <dbReference type="Pfam" id="PF00561"/>
    </source>
</evidence>
<dbReference type="GO" id="GO:0016787">
    <property type="term" value="F:hydrolase activity"/>
    <property type="evidence" value="ECO:0007669"/>
    <property type="project" value="UniProtKB-KW"/>
</dbReference>
<organism evidence="2 3">
    <name type="scientific">Spongiivirga citrea</name>
    <dbReference type="NCBI Taxonomy" id="1481457"/>
    <lineage>
        <taxon>Bacteria</taxon>
        <taxon>Pseudomonadati</taxon>
        <taxon>Bacteroidota</taxon>
        <taxon>Flavobacteriia</taxon>
        <taxon>Flavobacteriales</taxon>
        <taxon>Flavobacteriaceae</taxon>
        <taxon>Spongiivirga</taxon>
    </lineage>
</organism>
<sequence>MTNTIPYKNIDIHYALSGKGQAVVLLHGFLENKEMWQFAHDEFSQSHQIISIDLLGHGKTECLSSNHRMEEMAHAVKVVCNHLKIEKVSIIGHSMGGYVALELAKNYPDLVSAICLMNSNYYADDEDKKILRRRANEMAKTQFQSLVRMSFVNLFAPSSTTTFKNEIDSVLNQALQTPIDGYIKGQEGMINRNDYSDFFAKLSISKMVILGKKDPVMPADPIEAFCKINAIPIKVLPNGHMSHIEDKNSLIEVLKTFLV</sequence>
<name>A0A6M0CJ72_9FLAO</name>
<proteinExistence type="predicted"/>
<dbReference type="InterPro" id="IPR050266">
    <property type="entry name" value="AB_hydrolase_sf"/>
</dbReference>
<evidence type="ECO:0000313" key="3">
    <source>
        <dbReference type="Proteomes" id="UP000474296"/>
    </source>
</evidence>